<feature type="binding site" evidence="7">
    <location>
        <position position="115"/>
    </location>
    <ligand>
        <name>tRNA</name>
        <dbReference type="ChEBI" id="CHEBI:17843"/>
    </ligand>
</feature>
<evidence type="ECO:0000256" key="5">
    <source>
        <dbReference type="ARBA" id="ARBA00038063"/>
    </source>
</evidence>
<feature type="binding site" evidence="7">
    <location>
        <position position="67"/>
    </location>
    <ligand>
        <name>tRNA</name>
        <dbReference type="ChEBI" id="CHEBI:17843"/>
    </ligand>
</feature>
<keyword evidence="3 7" id="KW-0378">Hydrolase</keyword>
<feature type="site" description="Discriminates between blocked and unblocked aminoacyl-tRNA" evidence="7">
    <location>
        <position position="11"/>
    </location>
</feature>
<comment type="similarity">
    <text evidence="5 7 9">Belongs to the PTH family.</text>
</comment>
<comment type="caution">
    <text evidence="10">The sequence shown here is derived from an EMBL/GenBank/DDBJ whole genome shotgun (WGS) entry which is preliminary data.</text>
</comment>
<feature type="binding site" evidence="7">
    <location>
        <position position="16"/>
    </location>
    <ligand>
        <name>tRNA</name>
        <dbReference type="ChEBI" id="CHEBI:17843"/>
    </ligand>
</feature>
<dbReference type="Gene3D" id="3.40.50.1470">
    <property type="entry name" value="Peptidyl-tRNA hydrolase"/>
    <property type="match status" value="1"/>
</dbReference>
<dbReference type="GO" id="GO:0004045">
    <property type="term" value="F:peptidyl-tRNA hydrolase activity"/>
    <property type="evidence" value="ECO:0007669"/>
    <property type="project" value="UniProtKB-EC"/>
</dbReference>
<accession>A0ABU1APY9</accession>
<dbReference type="InterPro" id="IPR036416">
    <property type="entry name" value="Pept_tRNA_hydro_sf"/>
</dbReference>
<evidence type="ECO:0000256" key="3">
    <source>
        <dbReference type="ARBA" id="ARBA00022801"/>
    </source>
</evidence>
<feature type="site" description="Stabilizes the basic form of H active site to accept a proton" evidence="7">
    <location>
        <position position="94"/>
    </location>
</feature>
<feature type="active site" description="Proton acceptor" evidence="7">
    <location>
        <position position="21"/>
    </location>
</feature>
<dbReference type="Pfam" id="PF01195">
    <property type="entry name" value="Pept_tRNA_hydro"/>
    <property type="match status" value="1"/>
</dbReference>
<dbReference type="PANTHER" id="PTHR17224:SF1">
    <property type="entry name" value="PEPTIDYL-TRNA HYDROLASE"/>
    <property type="match status" value="1"/>
</dbReference>
<sequence>MSIAVIAGLGNPGTKYRNTRHNIGFDLVDLLAAKYSATWKHEARFEAEVAVVVHQGRKLMLLKPQTFMNASGRSLGAALRYRKLPAEAMLVIYDDLTLELARTKLSVNGSAGGHNGISDLLTQVGPGFARYRVGIGAKPHKAMDLADYVLSQFSKDEQTILADRASIYLDQIHLILNEGLAAAMNIINQRKAISHERNDQK</sequence>
<dbReference type="SUPFAM" id="SSF53178">
    <property type="entry name" value="Peptidyl-tRNA hydrolase-like"/>
    <property type="match status" value="1"/>
</dbReference>
<dbReference type="Proteomes" id="UP001225316">
    <property type="component" value="Unassembled WGS sequence"/>
</dbReference>
<dbReference type="InterPro" id="IPR001328">
    <property type="entry name" value="Pept_tRNA_hydro"/>
</dbReference>
<dbReference type="RefSeq" id="WP_308948263.1">
    <property type="nucleotide sequence ID" value="NZ_JARXHW010000002.1"/>
</dbReference>
<keyword evidence="4 7" id="KW-0694">RNA-binding</keyword>
<reference evidence="10 11" key="1">
    <citation type="submission" date="2023-04" db="EMBL/GenBank/DDBJ databases">
        <title>A novel bacteria isolated from coastal sediment.</title>
        <authorList>
            <person name="Liu X.-J."/>
            <person name="Du Z.-J."/>
        </authorList>
    </citation>
    <scope>NUCLEOTIDE SEQUENCE [LARGE SCALE GENOMIC DNA]</scope>
    <source>
        <strain evidence="10 11">SDUM461003</strain>
    </source>
</reference>
<gene>
    <name evidence="7 10" type="primary">pth</name>
    <name evidence="10" type="ORF">QEH52_01890</name>
</gene>
<feature type="binding site" evidence="7">
    <location>
        <position position="69"/>
    </location>
    <ligand>
        <name>tRNA</name>
        <dbReference type="ChEBI" id="CHEBI:17843"/>
    </ligand>
</feature>
<dbReference type="EMBL" id="JARXHW010000002">
    <property type="protein sequence ID" value="MDQ8206243.1"/>
    <property type="molecule type" value="Genomic_DNA"/>
</dbReference>
<dbReference type="EC" id="3.1.1.29" evidence="1 7"/>
<dbReference type="NCBIfam" id="TIGR00447">
    <property type="entry name" value="pth"/>
    <property type="match status" value="1"/>
</dbReference>
<dbReference type="InterPro" id="IPR018171">
    <property type="entry name" value="Pept_tRNA_hydro_CS"/>
</dbReference>
<dbReference type="PANTHER" id="PTHR17224">
    <property type="entry name" value="PEPTIDYL-TRNA HYDROLASE"/>
    <property type="match status" value="1"/>
</dbReference>
<evidence type="ECO:0000256" key="4">
    <source>
        <dbReference type="ARBA" id="ARBA00022884"/>
    </source>
</evidence>
<dbReference type="PROSITE" id="PS01195">
    <property type="entry name" value="PEPT_TRNA_HYDROL_1"/>
    <property type="match status" value="1"/>
</dbReference>
<organism evidence="10 11">
    <name type="scientific">Thalassobacterium maritimum</name>
    <dbReference type="NCBI Taxonomy" id="3041265"/>
    <lineage>
        <taxon>Bacteria</taxon>
        <taxon>Pseudomonadati</taxon>
        <taxon>Verrucomicrobiota</taxon>
        <taxon>Opitutia</taxon>
        <taxon>Puniceicoccales</taxon>
        <taxon>Coraliomargaritaceae</taxon>
        <taxon>Thalassobacterium</taxon>
    </lineage>
</organism>
<keyword evidence="11" id="KW-1185">Reference proteome</keyword>
<comment type="function">
    <text evidence="7">Catalyzes the release of premature peptidyl moieties from peptidyl-tRNA molecules trapped in stalled 50S ribosomal subunits, and thus maintains levels of free tRNAs and 50S ribosomes.</text>
</comment>
<evidence type="ECO:0000256" key="7">
    <source>
        <dbReference type="HAMAP-Rule" id="MF_00083"/>
    </source>
</evidence>
<evidence type="ECO:0000313" key="10">
    <source>
        <dbReference type="EMBL" id="MDQ8206243.1"/>
    </source>
</evidence>
<evidence type="ECO:0000256" key="6">
    <source>
        <dbReference type="ARBA" id="ARBA00050038"/>
    </source>
</evidence>
<keyword evidence="7" id="KW-0963">Cytoplasm</keyword>
<proteinExistence type="inferred from homology"/>
<dbReference type="CDD" id="cd00462">
    <property type="entry name" value="PTH"/>
    <property type="match status" value="1"/>
</dbReference>
<evidence type="ECO:0000256" key="9">
    <source>
        <dbReference type="RuleBase" id="RU004320"/>
    </source>
</evidence>
<name>A0ABU1APY9_9BACT</name>
<comment type="subunit">
    <text evidence="7">Monomer.</text>
</comment>
<evidence type="ECO:0000256" key="8">
    <source>
        <dbReference type="RuleBase" id="RU000673"/>
    </source>
</evidence>
<evidence type="ECO:0000256" key="2">
    <source>
        <dbReference type="ARBA" id="ARBA00022555"/>
    </source>
</evidence>
<evidence type="ECO:0000256" key="1">
    <source>
        <dbReference type="ARBA" id="ARBA00013260"/>
    </source>
</evidence>
<comment type="subcellular location">
    <subcellularLocation>
        <location evidence="7">Cytoplasm</location>
    </subcellularLocation>
</comment>
<protein>
    <recommendedName>
        <fullName evidence="6 7">Peptidyl-tRNA hydrolase</fullName>
        <shortName evidence="7">Pth</shortName>
        <ecNumber evidence="1 7">3.1.1.29</ecNumber>
    </recommendedName>
</protein>
<dbReference type="HAMAP" id="MF_00083">
    <property type="entry name" value="Pept_tRNA_hydro_bact"/>
    <property type="match status" value="1"/>
</dbReference>
<keyword evidence="2 7" id="KW-0820">tRNA-binding</keyword>
<comment type="catalytic activity">
    <reaction evidence="7 8">
        <text>an N-acyl-L-alpha-aminoacyl-tRNA + H2O = an N-acyl-L-amino acid + a tRNA + H(+)</text>
        <dbReference type="Rhea" id="RHEA:54448"/>
        <dbReference type="Rhea" id="RHEA-COMP:10123"/>
        <dbReference type="Rhea" id="RHEA-COMP:13883"/>
        <dbReference type="ChEBI" id="CHEBI:15377"/>
        <dbReference type="ChEBI" id="CHEBI:15378"/>
        <dbReference type="ChEBI" id="CHEBI:59874"/>
        <dbReference type="ChEBI" id="CHEBI:78442"/>
        <dbReference type="ChEBI" id="CHEBI:138191"/>
        <dbReference type="EC" id="3.1.1.29"/>
    </reaction>
</comment>
<evidence type="ECO:0000313" key="11">
    <source>
        <dbReference type="Proteomes" id="UP001225316"/>
    </source>
</evidence>
<comment type="function">
    <text evidence="7">Hydrolyzes ribosome-free peptidyl-tRNAs (with 1 or more amino acids incorporated), which drop off the ribosome during protein synthesis, or as a result of ribosome stalling.</text>
</comment>